<comment type="similarity">
    <text evidence="2">Belongs to the NAD(P)-dependent epimerase/dehydratase family. GDP-mannose 4,6-dehydratase subfamily.</text>
</comment>
<dbReference type="EC" id="4.2.1.47" evidence="3"/>
<evidence type="ECO:0000313" key="7">
    <source>
        <dbReference type="Proteomes" id="UP000639051"/>
    </source>
</evidence>
<evidence type="ECO:0000256" key="3">
    <source>
        <dbReference type="ARBA" id="ARBA00011989"/>
    </source>
</evidence>
<organism evidence="6 7">
    <name type="scientific">Sinomonas cellulolyticus</name>
    <dbReference type="NCBI Taxonomy" id="2801916"/>
    <lineage>
        <taxon>Bacteria</taxon>
        <taxon>Bacillati</taxon>
        <taxon>Actinomycetota</taxon>
        <taxon>Actinomycetes</taxon>
        <taxon>Micrococcales</taxon>
        <taxon>Micrococcaceae</taxon>
        <taxon>Sinomonas</taxon>
    </lineage>
</organism>
<protein>
    <recommendedName>
        <fullName evidence="3">GDP-mannose 4,6-dehydratase</fullName>
        <ecNumber evidence="3">4.2.1.47</ecNumber>
    </recommendedName>
</protein>
<sequence length="332" mass="35632">MTTRTEGRQPGVALVTGISGQDGSYLAEALAQRGWSVHGLVRPGHEWGRAGINVHFADLADAGRLEAIVQEIVPDVIYNLGGISSVGYSWSEPYTTAVVTGAAPIALMDQALRTQRATGREIRFFQASSAEIFGAAKAPQSEATPFRPVTPYGVAKAMAHSAVGTFRSQGLAASSAILFNHESVLRPPNFVTRKITLGAAAISIGLRETLTLGNLNALRDFGWAQDYVEAMIAIAEAPEPDDFVVATGISHSIRDFAEAAFTAAGLDRVDNYLRTDPRFVRAAEAPTMRGDPSKIARVLGWKASTKFEEVAARMVEHDIEWLKTHGTEGLDL</sequence>
<proteinExistence type="inferred from homology"/>
<dbReference type="Gene3D" id="3.90.25.10">
    <property type="entry name" value="UDP-galactose 4-epimerase, domain 1"/>
    <property type="match status" value="1"/>
</dbReference>
<dbReference type="CDD" id="cd05260">
    <property type="entry name" value="GDP_MD_SDR_e"/>
    <property type="match status" value="1"/>
</dbReference>
<evidence type="ECO:0000256" key="2">
    <source>
        <dbReference type="ARBA" id="ARBA00009263"/>
    </source>
</evidence>
<dbReference type="PANTHER" id="PTHR43715:SF1">
    <property type="entry name" value="GDP-MANNOSE 4,6 DEHYDRATASE"/>
    <property type="match status" value="1"/>
</dbReference>
<dbReference type="RefSeq" id="WP_189693012.1">
    <property type="nucleotide sequence ID" value="NZ_BNCM01000003.1"/>
</dbReference>
<dbReference type="InterPro" id="IPR016040">
    <property type="entry name" value="NAD(P)-bd_dom"/>
</dbReference>
<gene>
    <name evidence="6" type="ORF">JJE72_13955</name>
</gene>
<dbReference type="SUPFAM" id="SSF51735">
    <property type="entry name" value="NAD(P)-binding Rossmann-fold domains"/>
    <property type="match status" value="1"/>
</dbReference>
<dbReference type="EMBL" id="JAERRC010000030">
    <property type="protein sequence ID" value="MBL0706596.1"/>
    <property type="molecule type" value="Genomic_DNA"/>
</dbReference>
<dbReference type="Pfam" id="PF16363">
    <property type="entry name" value="GDP_Man_Dehyd"/>
    <property type="match status" value="1"/>
</dbReference>
<keyword evidence="4" id="KW-0456">Lyase</keyword>
<comment type="caution">
    <text evidence="6">The sequence shown here is derived from an EMBL/GenBank/DDBJ whole genome shotgun (WGS) entry which is preliminary data.</text>
</comment>
<dbReference type="InterPro" id="IPR036291">
    <property type="entry name" value="NAD(P)-bd_dom_sf"/>
</dbReference>
<evidence type="ECO:0000259" key="5">
    <source>
        <dbReference type="Pfam" id="PF16363"/>
    </source>
</evidence>
<evidence type="ECO:0000313" key="6">
    <source>
        <dbReference type="EMBL" id="MBL0706596.1"/>
    </source>
</evidence>
<comment type="cofactor">
    <cofactor evidence="1">
        <name>NADP(+)</name>
        <dbReference type="ChEBI" id="CHEBI:58349"/>
    </cofactor>
</comment>
<dbReference type="Gene3D" id="3.40.50.720">
    <property type="entry name" value="NAD(P)-binding Rossmann-like Domain"/>
    <property type="match status" value="1"/>
</dbReference>
<evidence type="ECO:0000256" key="4">
    <source>
        <dbReference type="ARBA" id="ARBA00023239"/>
    </source>
</evidence>
<name>A0ABS1K4I5_9MICC</name>
<feature type="domain" description="NAD(P)-binding" evidence="5">
    <location>
        <begin position="14"/>
        <end position="314"/>
    </location>
</feature>
<reference evidence="6 7" key="1">
    <citation type="submission" date="2021-01" db="EMBL/GenBank/DDBJ databases">
        <title>Genome public.</title>
        <authorList>
            <person name="Liu C."/>
            <person name="Sun Q."/>
        </authorList>
    </citation>
    <scope>NUCLEOTIDE SEQUENCE [LARGE SCALE GENOMIC DNA]</scope>
    <source>
        <strain evidence="6 7">JC656</strain>
    </source>
</reference>
<dbReference type="Proteomes" id="UP000639051">
    <property type="component" value="Unassembled WGS sequence"/>
</dbReference>
<dbReference type="PANTHER" id="PTHR43715">
    <property type="entry name" value="GDP-MANNOSE 4,6-DEHYDRATASE"/>
    <property type="match status" value="1"/>
</dbReference>
<keyword evidence="7" id="KW-1185">Reference proteome</keyword>
<evidence type="ECO:0000256" key="1">
    <source>
        <dbReference type="ARBA" id="ARBA00001937"/>
    </source>
</evidence>
<accession>A0ABS1K4I5</accession>
<dbReference type="InterPro" id="IPR006368">
    <property type="entry name" value="GDP_Man_deHydtase"/>
</dbReference>